<evidence type="ECO:0000313" key="2">
    <source>
        <dbReference type="EMBL" id="KOM24950.1"/>
    </source>
</evidence>
<sequence>MEAKATTPAALEELRSSTCPGRRVDSWNEEGSSRQRAEIATVQQAHGPAGKRGEDHKLVQLRKEHTLRSCGNGARLSWEINWLEEKHTEMEAATCIWKWRQRHLQQIMAALSLQSRFLF</sequence>
<protein>
    <submittedName>
        <fullName evidence="2">Uncharacterized protein</fullName>
    </submittedName>
</protein>
<feature type="region of interest" description="Disordered" evidence="1">
    <location>
        <begin position="1"/>
        <end position="37"/>
    </location>
</feature>
<feature type="compositionally biased region" description="Basic and acidic residues" evidence="1">
    <location>
        <begin position="22"/>
        <end position="37"/>
    </location>
</feature>
<evidence type="ECO:0000313" key="3">
    <source>
        <dbReference type="Proteomes" id="UP000053144"/>
    </source>
</evidence>
<dbReference type="AlphaFoldDB" id="A0A0L9T2Z5"/>
<name>A0A0L9T2Z5_PHAAN</name>
<proteinExistence type="predicted"/>
<dbReference type="EMBL" id="KQ258247">
    <property type="protein sequence ID" value="KOM24950.1"/>
    <property type="molecule type" value="Genomic_DNA"/>
</dbReference>
<gene>
    <name evidence="2" type="ORF">LR48_Vigan27s002000</name>
</gene>
<dbReference type="Gramene" id="KOM24950">
    <property type="protein sequence ID" value="KOM24950"/>
    <property type="gene ID" value="LR48_Vigan27s002000"/>
</dbReference>
<evidence type="ECO:0000256" key="1">
    <source>
        <dbReference type="SAM" id="MobiDB-lite"/>
    </source>
</evidence>
<organism evidence="2 3">
    <name type="scientific">Phaseolus angularis</name>
    <name type="common">Azuki bean</name>
    <name type="synonym">Vigna angularis</name>
    <dbReference type="NCBI Taxonomy" id="3914"/>
    <lineage>
        <taxon>Eukaryota</taxon>
        <taxon>Viridiplantae</taxon>
        <taxon>Streptophyta</taxon>
        <taxon>Embryophyta</taxon>
        <taxon>Tracheophyta</taxon>
        <taxon>Spermatophyta</taxon>
        <taxon>Magnoliopsida</taxon>
        <taxon>eudicotyledons</taxon>
        <taxon>Gunneridae</taxon>
        <taxon>Pentapetalae</taxon>
        <taxon>rosids</taxon>
        <taxon>fabids</taxon>
        <taxon>Fabales</taxon>
        <taxon>Fabaceae</taxon>
        <taxon>Papilionoideae</taxon>
        <taxon>50 kb inversion clade</taxon>
        <taxon>NPAAA clade</taxon>
        <taxon>indigoferoid/millettioid clade</taxon>
        <taxon>Phaseoleae</taxon>
        <taxon>Vigna</taxon>
    </lineage>
</organism>
<dbReference type="Proteomes" id="UP000053144">
    <property type="component" value="Unassembled WGS sequence"/>
</dbReference>
<reference evidence="3" key="1">
    <citation type="journal article" date="2015" name="Proc. Natl. Acad. Sci. U.S.A.">
        <title>Genome sequencing of adzuki bean (Vigna angularis) provides insight into high starch and low fat accumulation and domestication.</title>
        <authorList>
            <person name="Yang K."/>
            <person name="Tian Z."/>
            <person name="Chen C."/>
            <person name="Luo L."/>
            <person name="Zhao B."/>
            <person name="Wang Z."/>
            <person name="Yu L."/>
            <person name="Li Y."/>
            <person name="Sun Y."/>
            <person name="Li W."/>
            <person name="Chen Y."/>
            <person name="Li Y."/>
            <person name="Zhang Y."/>
            <person name="Ai D."/>
            <person name="Zhao J."/>
            <person name="Shang C."/>
            <person name="Ma Y."/>
            <person name="Wu B."/>
            <person name="Wang M."/>
            <person name="Gao L."/>
            <person name="Sun D."/>
            <person name="Zhang P."/>
            <person name="Guo F."/>
            <person name="Wang W."/>
            <person name="Li Y."/>
            <person name="Wang J."/>
            <person name="Varshney R.K."/>
            <person name="Wang J."/>
            <person name="Ling H.Q."/>
            <person name="Wan P."/>
        </authorList>
    </citation>
    <scope>NUCLEOTIDE SEQUENCE</scope>
    <source>
        <strain evidence="3">cv. Jingnong 6</strain>
    </source>
</reference>
<accession>A0A0L9T2Z5</accession>